<protein>
    <submittedName>
        <fullName evidence="2">Uncharacterized protein</fullName>
    </submittedName>
</protein>
<keyword evidence="3" id="KW-1185">Reference proteome</keyword>
<gene>
    <name evidence="2" type="ORF">HF682_11140</name>
</gene>
<proteinExistence type="predicted"/>
<feature type="chain" id="PRO_5032809244" evidence="1">
    <location>
        <begin position="25"/>
        <end position="100"/>
    </location>
</feature>
<accession>A0A847S9U5</accession>
<organism evidence="2 3">
    <name type="scientific">Leeia aquatica</name>
    <dbReference type="NCBI Taxonomy" id="2725557"/>
    <lineage>
        <taxon>Bacteria</taxon>
        <taxon>Pseudomonadati</taxon>
        <taxon>Pseudomonadota</taxon>
        <taxon>Betaproteobacteria</taxon>
        <taxon>Neisseriales</taxon>
        <taxon>Leeiaceae</taxon>
        <taxon>Leeia</taxon>
    </lineage>
</organism>
<evidence type="ECO:0000313" key="2">
    <source>
        <dbReference type="EMBL" id="NLR75717.1"/>
    </source>
</evidence>
<dbReference type="AlphaFoldDB" id="A0A847S9U5"/>
<keyword evidence="1" id="KW-0732">Signal</keyword>
<reference evidence="2 3" key="1">
    <citation type="submission" date="2020-04" db="EMBL/GenBank/DDBJ databases">
        <title>Draft genome of Leeia sp. IMCC25680.</title>
        <authorList>
            <person name="Song J."/>
            <person name="Cho J.-C."/>
        </authorList>
    </citation>
    <scope>NUCLEOTIDE SEQUENCE [LARGE SCALE GENOMIC DNA]</scope>
    <source>
        <strain evidence="2 3">IMCC25680</strain>
    </source>
</reference>
<dbReference type="EMBL" id="JABAIM010000002">
    <property type="protein sequence ID" value="NLR75717.1"/>
    <property type="molecule type" value="Genomic_DNA"/>
</dbReference>
<evidence type="ECO:0000313" key="3">
    <source>
        <dbReference type="Proteomes" id="UP000587991"/>
    </source>
</evidence>
<dbReference type="Proteomes" id="UP000587991">
    <property type="component" value="Unassembled WGS sequence"/>
</dbReference>
<sequence>MRILSQRHAATLLAGLSLTTAVWASKPEVLAPVTTGLQTGMASATGECPVLQAVSTNPLHLPSSMLPPTAPTTLQAGGHEQYAMGMFYKRGLGLPRPKGK</sequence>
<dbReference type="RefSeq" id="WP_168877363.1">
    <property type="nucleotide sequence ID" value="NZ_JABAIM010000002.1"/>
</dbReference>
<evidence type="ECO:0000256" key="1">
    <source>
        <dbReference type="SAM" id="SignalP"/>
    </source>
</evidence>
<feature type="signal peptide" evidence="1">
    <location>
        <begin position="1"/>
        <end position="24"/>
    </location>
</feature>
<comment type="caution">
    <text evidence="2">The sequence shown here is derived from an EMBL/GenBank/DDBJ whole genome shotgun (WGS) entry which is preliminary data.</text>
</comment>
<name>A0A847S9U5_9NEIS</name>